<comment type="function">
    <text evidence="3">Required for 3'-end cleavage and polyadenylation of pre-mRNAs. Also involved in chromosome segregation where it has a role in chromosome attachment to the mitotic spindle.</text>
</comment>
<gene>
    <name evidence="8" type="ORF">DAPK24_016270</name>
</gene>
<evidence type="ECO:0000256" key="5">
    <source>
        <dbReference type="PROSITE-ProRule" id="PRU00221"/>
    </source>
</evidence>
<keyword evidence="9" id="KW-1185">Reference proteome</keyword>
<dbReference type="InterPro" id="IPR015943">
    <property type="entry name" value="WD40/YVTN_repeat-like_dom_sf"/>
</dbReference>
<dbReference type="InterPro" id="IPR045245">
    <property type="entry name" value="Pfs2-like"/>
</dbReference>
<dbReference type="InterPro" id="IPR001680">
    <property type="entry name" value="WD40_rpt"/>
</dbReference>
<dbReference type="Pfam" id="PF00400">
    <property type="entry name" value="WD40"/>
    <property type="match status" value="4"/>
</dbReference>
<evidence type="ECO:0000256" key="6">
    <source>
        <dbReference type="RuleBase" id="RU369034"/>
    </source>
</evidence>
<evidence type="ECO:0000313" key="9">
    <source>
        <dbReference type="Proteomes" id="UP001378960"/>
    </source>
</evidence>
<evidence type="ECO:0000256" key="1">
    <source>
        <dbReference type="ARBA" id="ARBA00022574"/>
    </source>
</evidence>
<comment type="caution">
    <text evidence="8">The sequence shown here is derived from an EMBL/GenBank/DDBJ whole genome shotgun (WGS) entry which is preliminary data.</text>
</comment>
<keyword evidence="6" id="KW-0507">mRNA processing</keyword>
<dbReference type="GO" id="GO:0031124">
    <property type="term" value="P:mRNA 3'-end processing"/>
    <property type="evidence" value="ECO:0007669"/>
    <property type="project" value="UniProtKB-UniRule"/>
</dbReference>
<feature type="repeat" description="WD" evidence="5">
    <location>
        <begin position="222"/>
        <end position="263"/>
    </location>
</feature>
<feature type="repeat" description="WD" evidence="5">
    <location>
        <begin position="414"/>
        <end position="445"/>
    </location>
</feature>
<dbReference type="PANTHER" id="PTHR22836">
    <property type="entry name" value="WD40 REPEAT PROTEIN"/>
    <property type="match status" value="1"/>
</dbReference>
<dbReference type="GO" id="GO:0005847">
    <property type="term" value="C:mRNA cleavage and polyadenylation specificity factor complex"/>
    <property type="evidence" value="ECO:0007669"/>
    <property type="project" value="TreeGrafter"/>
</dbReference>
<evidence type="ECO:0000256" key="4">
    <source>
        <dbReference type="ARBA" id="ARBA00026154"/>
    </source>
</evidence>
<keyword evidence="1 5" id="KW-0853">WD repeat</keyword>
<dbReference type="PROSITE" id="PS50294">
    <property type="entry name" value="WD_REPEATS_REGION"/>
    <property type="match status" value="4"/>
</dbReference>
<dbReference type="SMART" id="SM00320">
    <property type="entry name" value="WD40"/>
    <property type="match status" value="7"/>
</dbReference>
<proteinExistence type="predicted"/>
<feature type="region of interest" description="Disordered" evidence="7">
    <location>
        <begin position="449"/>
        <end position="500"/>
    </location>
</feature>
<reference evidence="8 9" key="1">
    <citation type="journal article" date="2023" name="Elife">
        <title>Identification of key yeast species and microbe-microbe interactions impacting larval growth of Drosophila in the wild.</title>
        <authorList>
            <person name="Mure A."/>
            <person name="Sugiura Y."/>
            <person name="Maeda R."/>
            <person name="Honda K."/>
            <person name="Sakurai N."/>
            <person name="Takahashi Y."/>
            <person name="Watada M."/>
            <person name="Katoh T."/>
            <person name="Gotoh A."/>
            <person name="Gotoh Y."/>
            <person name="Taniguchi I."/>
            <person name="Nakamura K."/>
            <person name="Hayashi T."/>
            <person name="Katayama T."/>
            <person name="Uemura T."/>
            <person name="Hattori Y."/>
        </authorList>
    </citation>
    <scope>NUCLEOTIDE SEQUENCE [LARGE SCALE GENOMIC DNA]</scope>
    <source>
        <strain evidence="8 9">PK-24</strain>
    </source>
</reference>
<dbReference type="SUPFAM" id="SSF50978">
    <property type="entry name" value="WD40 repeat-like"/>
    <property type="match status" value="1"/>
</dbReference>
<dbReference type="PROSITE" id="PS50082">
    <property type="entry name" value="WD_REPEATS_2"/>
    <property type="match status" value="4"/>
</dbReference>
<sequence>MASSKQPQLLLQQQQQQLLQQQQQQQQQQQHKNSLDYFTPVGKFMITKNVYNRRRRRAFQIGSIKPDASYVTNMPPSSNELPTIVDLNCKFVHISTNKSKHAIHAIKWTPDARRVLVSSFSGEFTIWNGLNFSFESIMQAHDFPISSLQYSHNGKWLISGDQSGCIKYWQPNFNNVNILNKSHENSVNELSFSPNDFKFVSGSDDQTLKIWDFSSAKEENILKGHHWDVKSCDWHSSLGLIVSGSKDNLVKLWDPRDGSCITTLHDFKHTVSKTSFQKGGNERLLAACSRDHSTRIFDLRMLRCLTIIKSENEADLTSLLWHPIHSTMLTVGAYDGSLSHYNINKTADIETINTNNVNNENNDNNNDNETKDLTKQINKLKNGNKTNEEIENYVYSNIINRGPPIINNALHSIPFAHDKAIQAIEYHPLGHMLCTAGADKSMRFWGRSRPNDEESFKDNAHLGPESEKKMLDPVPTLNEPVKNDEPFTLPGLSNIPGFGS</sequence>
<feature type="compositionally biased region" description="Basic and acidic residues" evidence="7">
    <location>
        <begin position="449"/>
        <end position="471"/>
    </location>
</feature>
<dbReference type="PANTHER" id="PTHR22836:SF0">
    <property type="entry name" value="PRE-MRNA 3' END PROCESSING PROTEIN WDR33"/>
    <property type="match status" value="1"/>
</dbReference>
<feature type="repeat" description="WD" evidence="5">
    <location>
        <begin position="180"/>
        <end position="221"/>
    </location>
</feature>
<comment type="subcellular location">
    <subcellularLocation>
        <location evidence="6">Nucleus</location>
    </subcellularLocation>
</comment>
<protein>
    <recommendedName>
        <fullName evidence="4 6">Polyadenylation factor subunit 2</fullName>
    </recommendedName>
</protein>
<dbReference type="CDD" id="cd00200">
    <property type="entry name" value="WD40"/>
    <property type="match status" value="1"/>
</dbReference>
<evidence type="ECO:0000256" key="2">
    <source>
        <dbReference type="ARBA" id="ARBA00022737"/>
    </source>
</evidence>
<dbReference type="InterPro" id="IPR020472">
    <property type="entry name" value="WD40_PAC1"/>
</dbReference>
<dbReference type="InterPro" id="IPR036322">
    <property type="entry name" value="WD40_repeat_dom_sf"/>
</dbReference>
<organism evidence="8 9">
    <name type="scientific">Pichia kluyveri</name>
    <name type="common">Yeast</name>
    <dbReference type="NCBI Taxonomy" id="36015"/>
    <lineage>
        <taxon>Eukaryota</taxon>
        <taxon>Fungi</taxon>
        <taxon>Dikarya</taxon>
        <taxon>Ascomycota</taxon>
        <taxon>Saccharomycotina</taxon>
        <taxon>Pichiomycetes</taxon>
        <taxon>Pichiales</taxon>
        <taxon>Pichiaceae</taxon>
        <taxon>Pichia</taxon>
    </lineage>
</organism>
<dbReference type="AlphaFoldDB" id="A0AAV5R230"/>
<keyword evidence="6" id="KW-0539">Nucleus</keyword>
<name>A0AAV5R230_PICKL</name>
<evidence type="ECO:0000313" key="8">
    <source>
        <dbReference type="EMBL" id="GMM45052.1"/>
    </source>
</evidence>
<dbReference type="Proteomes" id="UP001378960">
    <property type="component" value="Unassembled WGS sequence"/>
</dbReference>
<dbReference type="Gene3D" id="2.130.10.10">
    <property type="entry name" value="YVTN repeat-like/Quinoprotein amine dehydrogenase"/>
    <property type="match status" value="2"/>
</dbReference>
<evidence type="ECO:0000256" key="3">
    <source>
        <dbReference type="ARBA" id="ARBA00025498"/>
    </source>
</evidence>
<dbReference type="EMBL" id="BTGB01000001">
    <property type="protein sequence ID" value="GMM45052.1"/>
    <property type="molecule type" value="Genomic_DNA"/>
</dbReference>
<feature type="repeat" description="WD" evidence="5">
    <location>
        <begin position="138"/>
        <end position="170"/>
    </location>
</feature>
<dbReference type="PRINTS" id="PR00320">
    <property type="entry name" value="GPROTEINBRPT"/>
</dbReference>
<accession>A0AAV5R230</accession>
<evidence type="ECO:0000256" key="7">
    <source>
        <dbReference type="SAM" id="MobiDB-lite"/>
    </source>
</evidence>
<keyword evidence="2" id="KW-0677">Repeat</keyword>